<comment type="caution">
    <text evidence="4">The sequence shown here is derived from an EMBL/GenBank/DDBJ whole genome shotgun (WGS) entry which is preliminary data.</text>
</comment>
<keyword evidence="2" id="KW-0472">Membrane</keyword>
<reference evidence="4" key="2">
    <citation type="submission" date="2020-09" db="EMBL/GenBank/DDBJ databases">
        <authorList>
            <person name="Sun Q."/>
            <person name="Zhou Y."/>
        </authorList>
    </citation>
    <scope>NUCLEOTIDE SEQUENCE</scope>
    <source>
        <strain evidence="4">CGMCC 4.7430</strain>
    </source>
</reference>
<sequence length="478" mass="49573">MAVAVLSMVCALFWALPPASASPPPADGETLTKVYVVKPPQDGGAPEILRSIAERTLGDPGRWAEIFALNEGKAQSDGGVLTDPADLRPGWILRLPKDASGPDVQLARDTPAPAGTPTSAPAETPAETPADPPAETGAETPAGDASAQPPADAVRIPLAAVLAVVGAILLGLLTAAVLARRRLGSAARAVGRVLNRLGDPARRARRLRFRRALMADFAGDRDTPMRAARAVADLAARLPETRDSVHAVIAGPEDVTALLATTAAQAQAPVPWEAVGPSRWRLSPNQHPMAAIRTNPAPGTVPTQAFLVRAGVSDDGDQLFVNLSRLDGILSLTGDGTVARDALHALLDGILRTQPELPVAILDAPGDAGVTLPAGTMRVDGAELLQQSPPPFSGMPDGGGTLKVMARSRTLRGLIVVPHAPTWQETERLLAVCDAAGLGWTGLVCGEVSGAHWRWHAEKDGSMTIPVLDVNVTVPAIG</sequence>
<accession>A0A918A657</accession>
<gene>
    <name evidence="4" type="ORF">GCM10012278_24500</name>
</gene>
<feature type="transmembrane region" description="Helical" evidence="2">
    <location>
        <begin position="156"/>
        <end position="179"/>
    </location>
</feature>
<evidence type="ECO:0000313" key="5">
    <source>
        <dbReference type="Proteomes" id="UP000660745"/>
    </source>
</evidence>
<keyword evidence="5" id="KW-1185">Reference proteome</keyword>
<dbReference type="EMBL" id="BMNK01000003">
    <property type="protein sequence ID" value="GGP05344.1"/>
    <property type="molecule type" value="Genomic_DNA"/>
</dbReference>
<name>A0A918A657_9ACTN</name>
<feature type="region of interest" description="Disordered" evidence="1">
    <location>
        <begin position="98"/>
        <end position="149"/>
    </location>
</feature>
<keyword evidence="2" id="KW-0812">Transmembrane</keyword>
<evidence type="ECO:0000256" key="2">
    <source>
        <dbReference type="SAM" id="Phobius"/>
    </source>
</evidence>
<feature type="signal peptide" evidence="3">
    <location>
        <begin position="1"/>
        <end position="21"/>
    </location>
</feature>
<reference evidence="4" key="1">
    <citation type="journal article" date="2014" name="Int. J. Syst. Evol. Microbiol.">
        <title>Complete genome sequence of Corynebacterium casei LMG S-19264T (=DSM 44701T), isolated from a smear-ripened cheese.</title>
        <authorList>
            <consortium name="US DOE Joint Genome Institute (JGI-PGF)"/>
            <person name="Walter F."/>
            <person name="Albersmeier A."/>
            <person name="Kalinowski J."/>
            <person name="Ruckert C."/>
        </authorList>
    </citation>
    <scope>NUCLEOTIDE SEQUENCE</scope>
    <source>
        <strain evidence="4">CGMCC 4.7430</strain>
    </source>
</reference>
<evidence type="ECO:0000256" key="1">
    <source>
        <dbReference type="SAM" id="MobiDB-lite"/>
    </source>
</evidence>
<evidence type="ECO:0000313" key="4">
    <source>
        <dbReference type="EMBL" id="GGP05344.1"/>
    </source>
</evidence>
<keyword evidence="3" id="KW-0732">Signal</keyword>
<dbReference type="Proteomes" id="UP000660745">
    <property type="component" value="Unassembled WGS sequence"/>
</dbReference>
<dbReference type="AlphaFoldDB" id="A0A918A657"/>
<feature type="compositionally biased region" description="Low complexity" evidence="1">
    <location>
        <begin position="110"/>
        <end position="143"/>
    </location>
</feature>
<evidence type="ECO:0000256" key="3">
    <source>
        <dbReference type="SAM" id="SignalP"/>
    </source>
</evidence>
<protein>
    <submittedName>
        <fullName evidence="4">Uncharacterized protein</fullName>
    </submittedName>
</protein>
<proteinExistence type="predicted"/>
<feature type="chain" id="PRO_5036896496" evidence="3">
    <location>
        <begin position="22"/>
        <end position="478"/>
    </location>
</feature>
<organism evidence="4 5">
    <name type="scientific">Nonomuraea glycinis</name>
    <dbReference type="NCBI Taxonomy" id="2047744"/>
    <lineage>
        <taxon>Bacteria</taxon>
        <taxon>Bacillati</taxon>
        <taxon>Actinomycetota</taxon>
        <taxon>Actinomycetes</taxon>
        <taxon>Streptosporangiales</taxon>
        <taxon>Streptosporangiaceae</taxon>
        <taxon>Nonomuraea</taxon>
    </lineage>
</organism>
<keyword evidence="2" id="KW-1133">Transmembrane helix</keyword>